<reference evidence="2 3" key="2">
    <citation type="submission" date="2017-09" db="EMBL/GenBank/DDBJ databases">
        <title>The genome of whitefly Bemisia tabaci, a global crop pest, provides novel insights into virus transmission, host adaptation and insecticide resistance.</title>
        <authorList>
            <person name="Kaur N."/>
            <person name="Kliot A."/>
            <person name="Pinheiro P.V."/>
            <person name="Luan J."/>
            <person name="Zheng Y."/>
            <person name="Liu W."/>
            <person name="Sun H."/>
            <person name="Yang X."/>
            <person name="Xu Y."/>
            <person name="Luo Y."/>
            <person name="Kruse A."/>
            <person name="Fisher T.W."/>
            <person name="Nelson D.R."/>
            <person name="Elimelech M."/>
            <person name="MacCoss M."/>
            <person name="Johnson R."/>
            <person name="Cohen E."/>
            <person name="Hunter W.B."/>
            <person name="Brown J.K."/>
            <person name="Jander G."/>
            <person name="Cilia M."/>
            <person name="Douglas A.E."/>
            <person name="Ghanim M."/>
            <person name="Simmons A.M."/>
            <person name="Wintermantel W.M."/>
            <person name="Ling K.-S."/>
            <person name="Fei Z."/>
        </authorList>
    </citation>
    <scope>NUCLEOTIDE SEQUENCE [LARGE SCALE GENOMIC DNA]</scope>
    <source>
        <strain evidence="2 3">MEAM1</strain>
    </source>
</reference>
<dbReference type="GO" id="GO:0005829">
    <property type="term" value="C:cytosol"/>
    <property type="evidence" value="ECO:0007669"/>
    <property type="project" value="TreeGrafter"/>
</dbReference>
<dbReference type="RefSeq" id="WP_016857060.1">
    <property type="nucleotide sequence ID" value="NZ_CP016303.1"/>
</dbReference>
<dbReference type="SUPFAM" id="SSF82607">
    <property type="entry name" value="YbaB-like"/>
    <property type="match status" value="1"/>
</dbReference>
<dbReference type="GO" id="GO:0043590">
    <property type="term" value="C:bacterial nucleoid"/>
    <property type="evidence" value="ECO:0007669"/>
    <property type="project" value="UniProtKB-UniRule"/>
</dbReference>
<dbReference type="NCBIfam" id="TIGR00103">
    <property type="entry name" value="DNA_YbaB_EbfC"/>
    <property type="match status" value="1"/>
</dbReference>
<dbReference type="GO" id="GO:0003677">
    <property type="term" value="F:DNA binding"/>
    <property type="evidence" value="ECO:0007669"/>
    <property type="project" value="UniProtKB-UniRule"/>
</dbReference>
<dbReference type="InterPro" id="IPR004401">
    <property type="entry name" value="YbaB/EbfC"/>
</dbReference>
<dbReference type="OrthoDB" id="9808738at2"/>
<accession>A0A249DXM0</accession>
<dbReference type="Gene3D" id="3.30.1310.10">
    <property type="entry name" value="Nucleoid-associated protein YbaB-like domain"/>
    <property type="match status" value="1"/>
</dbReference>
<dbReference type="AlphaFoldDB" id="A0A249DXM0"/>
<comment type="similarity">
    <text evidence="1">Belongs to the YbaB/EbfC family.</text>
</comment>
<evidence type="ECO:0000313" key="3">
    <source>
        <dbReference type="Proteomes" id="UP000216438"/>
    </source>
</evidence>
<keyword evidence="1" id="KW-0963">Cytoplasm</keyword>
<dbReference type="EMBL" id="CP016303">
    <property type="protein sequence ID" value="ASX25820.1"/>
    <property type="molecule type" value="Genomic_DNA"/>
</dbReference>
<gene>
    <name evidence="2" type="ORF">BA171_01290</name>
</gene>
<dbReference type="PIRSF" id="PIRSF004555">
    <property type="entry name" value="UCP004555"/>
    <property type="match status" value="1"/>
</dbReference>
<proteinExistence type="inferred from homology"/>
<organism evidence="2 3">
    <name type="scientific">Candidatus Hamiltonella defensa</name>
    <name type="common">Bemisia tabaci</name>
    <dbReference type="NCBI Taxonomy" id="672795"/>
    <lineage>
        <taxon>Bacteria</taxon>
        <taxon>Pseudomonadati</taxon>
        <taxon>Pseudomonadota</taxon>
        <taxon>Gammaproteobacteria</taxon>
        <taxon>Enterobacterales</taxon>
        <taxon>Enterobacteriaceae</taxon>
        <taxon>aphid secondary symbionts</taxon>
        <taxon>Candidatus Williamhamiltonella</taxon>
    </lineage>
</organism>
<evidence type="ECO:0000256" key="1">
    <source>
        <dbReference type="HAMAP-Rule" id="MF_00274"/>
    </source>
</evidence>
<protein>
    <recommendedName>
        <fullName evidence="1">Nucleoid-associated protein BA171_01290</fullName>
    </recommendedName>
</protein>
<comment type="subcellular location">
    <subcellularLocation>
        <location evidence="1">Cytoplasm</location>
        <location evidence="1">Nucleoid</location>
    </subcellularLocation>
</comment>
<dbReference type="Pfam" id="PF02575">
    <property type="entry name" value="YbaB_DNA_bd"/>
    <property type="match status" value="1"/>
</dbReference>
<name>A0A249DXM0_9ENTR</name>
<dbReference type="HAMAP" id="MF_00274">
    <property type="entry name" value="DNA_YbaB_EbfC"/>
    <property type="match status" value="1"/>
</dbReference>
<dbReference type="PANTHER" id="PTHR33449:SF1">
    <property type="entry name" value="NUCLEOID-ASSOCIATED PROTEIN YBAB"/>
    <property type="match status" value="1"/>
</dbReference>
<dbReference type="Proteomes" id="UP000216438">
    <property type="component" value="Chromosome"/>
</dbReference>
<dbReference type="InterPro" id="IPR036894">
    <property type="entry name" value="YbaB-like_sf"/>
</dbReference>
<sequence length="108" mass="12074">MLDNKEIFKEAQKMQDKMQEIQTEIDKLKITGKSGNGLVEIVINGACNCIEVKIDSSLLVKETDKKVVEELVAAAFNHGVKQLSEQKTKKIQLLSKNISLTSDLKLPF</sequence>
<comment type="function">
    <text evidence="1">Binds to DNA and alters its conformation. May be involved in regulation of gene expression, nucleoid organization and DNA protection.</text>
</comment>
<keyword evidence="1" id="KW-0238">DNA-binding</keyword>
<evidence type="ECO:0000313" key="2">
    <source>
        <dbReference type="EMBL" id="ASX25820.1"/>
    </source>
</evidence>
<comment type="subunit">
    <text evidence="1">Homodimer.</text>
</comment>
<dbReference type="PANTHER" id="PTHR33449">
    <property type="entry name" value="NUCLEOID-ASSOCIATED PROTEIN YBAB"/>
    <property type="match status" value="1"/>
</dbReference>
<reference evidence="3" key="1">
    <citation type="submission" date="2016-06" db="EMBL/GenBank/DDBJ databases">
        <authorList>
            <person name="Chen W."/>
            <person name="Hasegawa D.K."/>
        </authorList>
    </citation>
    <scope>NUCLEOTIDE SEQUENCE [LARGE SCALE GENOMIC DNA]</scope>
    <source>
        <strain evidence="3">MEAM1</strain>
    </source>
</reference>